<gene>
    <name evidence="4" type="ORF">RHGRI_006842</name>
</gene>
<dbReference type="Gene3D" id="1.10.287.110">
    <property type="entry name" value="DnaJ domain"/>
    <property type="match status" value="1"/>
</dbReference>
<comment type="similarity">
    <text evidence="1">Belongs to the HscB family.</text>
</comment>
<dbReference type="AlphaFoldDB" id="A0AAV6KWH2"/>
<dbReference type="GO" id="GO:0044571">
    <property type="term" value="P:[2Fe-2S] cluster assembly"/>
    <property type="evidence" value="ECO:0007669"/>
    <property type="project" value="InterPro"/>
</dbReference>
<dbReference type="Gene3D" id="1.20.1280.20">
    <property type="entry name" value="HscB, C-terminal domain"/>
    <property type="match status" value="1"/>
</dbReference>
<proteinExistence type="inferred from homology"/>
<accession>A0AAV6KWH2</accession>
<dbReference type="PROSITE" id="PS50076">
    <property type="entry name" value="DNAJ_2"/>
    <property type="match status" value="1"/>
</dbReference>
<dbReference type="FunFam" id="1.10.287.110:FF:000082">
    <property type="entry name" value="Iron-sulfur cluster co-chaperone protein HscB, mitochondrial"/>
    <property type="match status" value="1"/>
</dbReference>
<keyword evidence="5" id="KW-1185">Reference proteome</keyword>
<dbReference type="SMART" id="SM00271">
    <property type="entry name" value="DnaJ"/>
    <property type="match status" value="1"/>
</dbReference>
<keyword evidence="2" id="KW-0143">Chaperone</keyword>
<comment type="caution">
    <text evidence="4">The sequence shown here is derived from an EMBL/GenBank/DDBJ whole genome shotgun (WGS) entry which is preliminary data.</text>
</comment>
<dbReference type="EMBL" id="JACTNZ010000003">
    <property type="protein sequence ID" value="KAG5556377.1"/>
    <property type="molecule type" value="Genomic_DNA"/>
</dbReference>
<dbReference type="PANTHER" id="PTHR14021:SF15">
    <property type="entry name" value="IRON-SULFUR CLUSTER CO-CHAPERONE PROTEIN HSCB"/>
    <property type="match status" value="1"/>
</dbReference>
<evidence type="ECO:0000256" key="1">
    <source>
        <dbReference type="ARBA" id="ARBA00010476"/>
    </source>
</evidence>
<name>A0AAV6KWH2_9ERIC</name>
<dbReference type="SUPFAM" id="SSF47144">
    <property type="entry name" value="HSC20 (HSCB), C-terminal oligomerisation domain"/>
    <property type="match status" value="1"/>
</dbReference>
<protein>
    <recommendedName>
        <fullName evidence="3">J domain-containing protein</fullName>
    </recommendedName>
</protein>
<dbReference type="SUPFAM" id="SSF46565">
    <property type="entry name" value="Chaperone J-domain"/>
    <property type="match status" value="1"/>
</dbReference>
<dbReference type="PANTHER" id="PTHR14021">
    <property type="entry name" value="IRON-SULFUR CLUSTER CO-CHAPERONE PROTEIN HSCB"/>
    <property type="match status" value="1"/>
</dbReference>
<dbReference type="GO" id="GO:0051259">
    <property type="term" value="P:protein complex oligomerization"/>
    <property type="evidence" value="ECO:0007669"/>
    <property type="project" value="InterPro"/>
</dbReference>
<dbReference type="CDD" id="cd06257">
    <property type="entry name" value="DnaJ"/>
    <property type="match status" value="1"/>
</dbReference>
<dbReference type="InterPro" id="IPR004640">
    <property type="entry name" value="HscB"/>
</dbReference>
<dbReference type="InterPro" id="IPR009073">
    <property type="entry name" value="HscB_oligo_C"/>
</dbReference>
<evidence type="ECO:0000313" key="5">
    <source>
        <dbReference type="Proteomes" id="UP000823749"/>
    </source>
</evidence>
<evidence type="ECO:0000256" key="2">
    <source>
        <dbReference type="ARBA" id="ARBA00023186"/>
    </source>
</evidence>
<dbReference type="NCBIfam" id="TIGR00714">
    <property type="entry name" value="hscB"/>
    <property type="match status" value="1"/>
</dbReference>
<evidence type="ECO:0000259" key="3">
    <source>
        <dbReference type="PROSITE" id="PS50076"/>
    </source>
</evidence>
<dbReference type="Pfam" id="PF07743">
    <property type="entry name" value="HSCB_C"/>
    <property type="match status" value="1"/>
</dbReference>
<dbReference type="InterPro" id="IPR036386">
    <property type="entry name" value="HscB_C_sf"/>
</dbReference>
<feature type="domain" description="J" evidence="3">
    <location>
        <begin position="115"/>
        <end position="187"/>
    </location>
</feature>
<reference evidence="4" key="1">
    <citation type="submission" date="2020-08" db="EMBL/GenBank/DDBJ databases">
        <title>Plant Genome Project.</title>
        <authorList>
            <person name="Zhang R.-G."/>
        </authorList>
    </citation>
    <scope>NUCLEOTIDE SEQUENCE</scope>
    <source>
        <strain evidence="4">WSP0</strain>
        <tissue evidence="4">Leaf</tissue>
    </source>
</reference>
<dbReference type="Pfam" id="PF00226">
    <property type="entry name" value="DnaJ"/>
    <property type="match status" value="1"/>
</dbReference>
<dbReference type="GO" id="GO:0001671">
    <property type="term" value="F:ATPase activator activity"/>
    <property type="evidence" value="ECO:0007669"/>
    <property type="project" value="InterPro"/>
</dbReference>
<dbReference type="InterPro" id="IPR036869">
    <property type="entry name" value="J_dom_sf"/>
</dbReference>
<organism evidence="4 5">
    <name type="scientific">Rhododendron griersonianum</name>
    <dbReference type="NCBI Taxonomy" id="479676"/>
    <lineage>
        <taxon>Eukaryota</taxon>
        <taxon>Viridiplantae</taxon>
        <taxon>Streptophyta</taxon>
        <taxon>Embryophyta</taxon>
        <taxon>Tracheophyta</taxon>
        <taxon>Spermatophyta</taxon>
        <taxon>Magnoliopsida</taxon>
        <taxon>eudicotyledons</taxon>
        <taxon>Gunneridae</taxon>
        <taxon>Pentapetalae</taxon>
        <taxon>asterids</taxon>
        <taxon>Ericales</taxon>
        <taxon>Ericaceae</taxon>
        <taxon>Ericoideae</taxon>
        <taxon>Rhodoreae</taxon>
        <taxon>Rhododendron</taxon>
    </lineage>
</organism>
<evidence type="ECO:0000313" key="4">
    <source>
        <dbReference type="EMBL" id="KAG5556377.1"/>
    </source>
</evidence>
<dbReference type="InterPro" id="IPR001623">
    <property type="entry name" value="DnaJ_domain"/>
</dbReference>
<dbReference type="Proteomes" id="UP000823749">
    <property type="component" value="Chromosome 3"/>
</dbReference>
<sequence>MWKRNLRSPLSTLFHRQPLPSLSPLLNAHSPSPTHPLTTFPPFHSLPADQENRASDFPFHRFHCPRNLNLSWSKNFSSGIVVNQCWSCASVAAQTVPFLACENCRCVQPVDPSVDYFQIFGLEKQYVIKEDNLEGKYKNWQKKLHPDLVHSKSEKEKEFAAEQSARVIDAYRTLGDPLSRAIYVLDENSVFRVSLMAVLFYCFPLVAVALCEALHVKKNLCACFLLMFQLKLEGVDVDEEETISEPELLAEFEWQILEIREAVEEAGDTQALSQIQTQIKEKFQHSSESFATAFQSRKFEEARASIRRMTYYKRVNEEIVKKL</sequence>
<dbReference type="GO" id="GO:0051087">
    <property type="term" value="F:protein-folding chaperone binding"/>
    <property type="evidence" value="ECO:0007669"/>
    <property type="project" value="InterPro"/>
</dbReference>